<feature type="transmembrane region" description="Helical" evidence="7">
    <location>
        <begin position="151"/>
        <end position="173"/>
    </location>
</feature>
<protein>
    <submittedName>
        <fullName evidence="8">Protein I'm not dead yet</fullName>
    </submittedName>
</protein>
<dbReference type="PANTHER" id="PTHR10283:SF82">
    <property type="entry name" value="SOLUTE CARRIER FAMILY 13 MEMBER 2"/>
    <property type="match status" value="1"/>
</dbReference>
<dbReference type="InterPro" id="IPR001898">
    <property type="entry name" value="SLC13A/DASS"/>
</dbReference>
<feature type="transmembrane region" description="Helical" evidence="7">
    <location>
        <begin position="268"/>
        <end position="287"/>
    </location>
</feature>
<evidence type="ECO:0000256" key="2">
    <source>
        <dbReference type="ARBA" id="ARBA00006772"/>
    </source>
</evidence>
<comment type="similarity">
    <text evidence="2">Belongs to the SLC13A/DASS transporter (TC 2.A.47) family. NADC subfamily.</text>
</comment>
<feature type="transmembrane region" description="Helical" evidence="7">
    <location>
        <begin position="66"/>
        <end position="92"/>
    </location>
</feature>
<reference evidence="8" key="1">
    <citation type="submission" date="2022-07" db="EMBL/GenBank/DDBJ databases">
        <authorList>
            <person name="Trinca V."/>
            <person name="Uliana J.V.C."/>
            <person name="Torres T.T."/>
            <person name="Ward R.J."/>
            <person name="Monesi N."/>
        </authorList>
    </citation>
    <scope>NUCLEOTIDE SEQUENCE</scope>
    <source>
        <strain evidence="8">HSMRA1968</strain>
        <tissue evidence="8">Whole embryos</tissue>
    </source>
</reference>
<keyword evidence="3 7" id="KW-0812">Transmembrane</keyword>
<evidence type="ECO:0000256" key="7">
    <source>
        <dbReference type="SAM" id="Phobius"/>
    </source>
</evidence>
<feature type="transmembrane region" description="Helical" evidence="7">
    <location>
        <begin position="335"/>
        <end position="361"/>
    </location>
</feature>
<evidence type="ECO:0000256" key="1">
    <source>
        <dbReference type="ARBA" id="ARBA00004141"/>
    </source>
</evidence>
<dbReference type="CDD" id="cd01115">
    <property type="entry name" value="SLC13_permease"/>
    <property type="match status" value="1"/>
</dbReference>
<comment type="caution">
    <text evidence="8">The sequence shown here is derived from an EMBL/GenBank/DDBJ whole genome shotgun (WGS) entry which is preliminary data.</text>
</comment>
<dbReference type="GO" id="GO:0015137">
    <property type="term" value="F:citrate transmembrane transporter activity"/>
    <property type="evidence" value="ECO:0007669"/>
    <property type="project" value="TreeGrafter"/>
</dbReference>
<comment type="subcellular location">
    <subcellularLocation>
        <location evidence="1">Membrane</location>
        <topology evidence="1">Multi-pass membrane protein</topology>
    </subcellularLocation>
</comment>
<sequence length="605" mass="66995">MSEKASHRNGDDVVGMKIERRKIPFSQRLCKFLTVYWRALTVCIAPIALLPVILHNDIPQYRCMYVVLLMSAFWVTEALPLPITSMLPMVLFPCLGILDTDTTCMMYMKETMLMFIGGLVIALAVEHCNLHKRTALKVISIIGCSQRRLNFGLITVTMFVSMWISNTAAVAMMCPIMQAVLEELQSQGLCKMYEDDEPGTEEEGMLKEKQNEEPPRPTKVTICYFVGAAYAATLGGCGTIVGSGTNLTFKGIYEQYFPLGPGLDFPKWMFYNVPGMLVYTFLTWAYLQWLYMGLFRPNSKEAKESRLTPEGERVARSVIEGKYRELGPMSAHEKWVAFLFILAVVLFFTRAPGFMTGWAELLTKTKIKDATPAIFIVIVLFMIPANWGCLNFFSSKPSKLPTQPSQGLITWKYINAKVPWSLIFLLGGGFALAEGGKRSGMSAMLGNKLAGLKDLHPMLLLLIVCLTAQFLTEFTSNVAIANIMLPVLAEMSVVTEMHPLFLMFPAALSCCMAFHTPVGTPPNAIVAGVANIRTKDMGIAGIGPSIFTLLVVWLTFPTWGAIVYPDLNTFPEWARQIKTTTTTVAPIVNATIAPIVNATIAAIIK</sequence>
<keyword evidence="4 7" id="KW-1133">Transmembrane helix</keyword>
<evidence type="ECO:0000313" key="8">
    <source>
        <dbReference type="EMBL" id="KAJ6632841.1"/>
    </source>
</evidence>
<evidence type="ECO:0000256" key="6">
    <source>
        <dbReference type="SAM" id="MobiDB-lite"/>
    </source>
</evidence>
<feature type="transmembrane region" description="Helical" evidence="7">
    <location>
        <begin position="35"/>
        <end position="54"/>
    </location>
</feature>
<feature type="transmembrane region" description="Helical" evidence="7">
    <location>
        <begin position="458"/>
        <end position="480"/>
    </location>
</feature>
<feature type="transmembrane region" description="Helical" evidence="7">
    <location>
        <begin position="413"/>
        <end position="433"/>
    </location>
</feature>
<dbReference type="OrthoDB" id="6493944at2759"/>
<dbReference type="Proteomes" id="UP001151699">
    <property type="component" value="Unassembled WGS sequence"/>
</dbReference>
<dbReference type="EMBL" id="WJQU01002443">
    <property type="protein sequence ID" value="KAJ6632841.1"/>
    <property type="molecule type" value="Genomic_DNA"/>
</dbReference>
<evidence type="ECO:0000256" key="4">
    <source>
        <dbReference type="ARBA" id="ARBA00022989"/>
    </source>
</evidence>
<gene>
    <name evidence="8" type="primary">Indy</name>
    <name evidence="8" type="ORF">Bhyg_16225</name>
</gene>
<dbReference type="GO" id="GO:0015141">
    <property type="term" value="F:succinate transmembrane transporter activity"/>
    <property type="evidence" value="ECO:0007669"/>
    <property type="project" value="TreeGrafter"/>
</dbReference>
<evidence type="ECO:0000256" key="5">
    <source>
        <dbReference type="ARBA" id="ARBA00023136"/>
    </source>
</evidence>
<keyword evidence="5 7" id="KW-0472">Membrane</keyword>
<dbReference type="PANTHER" id="PTHR10283">
    <property type="entry name" value="SOLUTE CARRIER FAMILY 13 MEMBER"/>
    <property type="match status" value="1"/>
</dbReference>
<evidence type="ECO:0000256" key="3">
    <source>
        <dbReference type="ARBA" id="ARBA00022692"/>
    </source>
</evidence>
<evidence type="ECO:0000313" key="9">
    <source>
        <dbReference type="Proteomes" id="UP001151699"/>
    </source>
</evidence>
<accession>A0A9Q0RV36</accession>
<dbReference type="Pfam" id="PF00939">
    <property type="entry name" value="Na_sulph_symp"/>
    <property type="match status" value="1"/>
</dbReference>
<feature type="transmembrane region" description="Helical" evidence="7">
    <location>
        <begin position="584"/>
        <end position="604"/>
    </location>
</feature>
<name>A0A9Q0RV36_9DIPT</name>
<keyword evidence="9" id="KW-1185">Reference proteome</keyword>
<feature type="compositionally biased region" description="Basic and acidic residues" evidence="6">
    <location>
        <begin position="204"/>
        <end position="216"/>
    </location>
</feature>
<organism evidence="8 9">
    <name type="scientific">Pseudolycoriella hygida</name>
    <dbReference type="NCBI Taxonomy" id="35572"/>
    <lineage>
        <taxon>Eukaryota</taxon>
        <taxon>Metazoa</taxon>
        <taxon>Ecdysozoa</taxon>
        <taxon>Arthropoda</taxon>
        <taxon>Hexapoda</taxon>
        <taxon>Insecta</taxon>
        <taxon>Pterygota</taxon>
        <taxon>Neoptera</taxon>
        <taxon>Endopterygota</taxon>
        <taxon>Diptera</taxon>
        <taxon>Nematocera</taxon>
        <taxon>Sciaroidea</taxon>
        <taxon>Sciaridae</taxon>
        <taxon>Pseudolycoriella</taxon>
    </lineage>
</organism>
<feature type="transmembrane region" description="Helical" evidence="7">
    <location>
        <begin position="373"/>
        <end position="393"/>
    </location>
</feature>
<feature type="transmembrane region" description="Helical" evidence="7">
    <location>
        <begin position="112"/>
        <end position="130"/>
    </location>
</feature>
<dbReference type="AlphaFoldDB" id="A0A9Q0RV36"/>
<feature type="transmembrane region" description="Helical" evidence="7">
    <location>
        <begin position="539"/>
        <end position="564"/>
    </location>
</feature>
<proteinExistence type="inferred from homology"/>
<feature type="non-terminal residue" evidence="8">
    <location>
        <position position="1"/>
    </location>
</feature>
<dbReference type="GO" id="GO:0005886">
    <property type="term" value="C:plasma membrane"/>
    <property type="evidence" value="ECO:0007669"/>
    <property type="project" value="TreeGrafter"/>
</dbReference>
<feature type="region of interest" description="Disordered" evidence="6">
    <location>
        <begin position="196"/>
        <end position="216"/>
    </location>
</feature>